<comment type="caution">
    <text evidence="2">The sequence shown here is derived from an EMBL/GenBank/DDBJ whole genome shotgun (WGS) entry which is preliminary data.</text>
</comment>
<evidence type="ECO:0000256" key="1">
    <source>
        <dbReference type="SAM" id="MobiDB-lite"/>
    </source>
</evidence>
<feature type="region of interest" description="Disordered" evidence="1">
    <location>
        <begin position="42"/>
        <end position="61"/>
    </location>
</feature>
<evidence type="ECO:0000313" key="3">
    <source>
        <dbReference type="Proteomes" id="UP001499930"/>
    </source>
</evidence>
<accession>A0ABP6L1H1</accession>
<organism evidence="2 3">
    <name type="scientific">Streptosporangium longisporum</name>
    <dbReference type="NCBI Taxonomy" id="46187"/>
    <lineage>
        <taxon>Bacteria</taxon>
        <taxon>Bacillati</taxon>
        <taxon>Actinomycetota</taxon>
        <taxon>Actinomycetes</taxon>
        <taxon>Streptosporangiales</taxon>
        <taxon>Streptosporangiaceae</taxon>
        <taxon>Streptosporangium</taxon>
    </lineage>
</organism>
<keyword evidence="3" id="KW-1185">Reference proteome</keyword>
<feature type="region of interest" description="Disordered" evidence="1">
    <location>
        <begin position="105"/>
        <end position="141"/>
    </location>
</feature>
<gene>
    <name evidence="2" type="ORF">GCM10017559_58770</name>
</gene>
<evidence type="ECO:0000313" key="2">
    <source>
        <dbReference type="EMBL" id="GAA3025354.1"/>
    </source>
</evidence>
<dbReference type="EMBL" id="BAAAWD010000015">
    <property type="protein sequence ID" value="GAA3025354.1"/>
    <property type="molecule type" value="Genomic_DNA"/>
</dbReference>
<proteinExistence type="predicted"/>
<protein>
    <submittedName>
        <fullName evidence="2">Uncharacterized protein</fullName>
    </submittedName>
</protein>
<name>A0ABP6L1H1_9ACTN</name>
<reference evidence="3" key="1">
    <citation type="journal article" date="2019" name="Int. J. Syst. Evol. Microbiol.">
        <title>The Global Catalogue of Microorganisms (GCM) 10K type strain sequencing project: providing services to taxonomists for standard genome sequencing and annotation.</title>
        <authorList>
            <consortium name="The Broad Institute Genomics Platform"/>
            <consortium name="The Broad Institute Genome Sequencing Center for Infectious Disease"/>
            <person name="Wu L."/>
            <person name="Ma J."/>
        </authorList>
    </citation>
    <scope>NUCLEOTIDE SEQUENCE [LARGE SCALE GENOMIC DNA]</scope>
    <source>
        <strain evidence="3">JCM 3106</strain>
    </source>
</reference>
<sequence length="141" mass="14909">MVSFVSAKCGHPPYVRSTPIITCHPKNLSAPEAHSKRAHLTFPETTFPGGRSTAGAGEGRTTRSVLRNLADLRDADTALTAAAVTARPVRPRLTKAAAPVTITGAAASSRKPRHDRFEAGTTYRLNTSSRSTSSPPSTIET</sequence>
<dbReference type="Proteomes" id="UP001499930">
    <property type="component" value="Unassembled WGS sequence"/>
</dbReference>
<feature type="compositionally biased region" description="Low complexity" evidence="1">
    <location>
        <begin position="121"/>
        <end position="141"/>
    </location>
</feature>